<dbReference type="Gene3D" id="3.30.200.20">
    <property type="entry name" value="Phosphorylase Kinase, domain 1"/>
    <property type="match status" value="1"/>
</dbReference>
<dbReference type="InterPro" id="IPR000719">
    <property type="entry name" value="Prot_kinase_dom"/>
</dbReference>
<dbReference type="PROSITE" id="PS00108">
    <property type="entry name" value="PROTEIN_KINASE_ST"/>
    <property type="match status" value="1"/>
</dbReference>
<dbReference type="PROSITE" id="PS50011">
    <property type="entry name" value="PROTEIN_KINASE_DOM"/>
    <property type="match status" value="1"/>
</dbReference>
<dbReference type="InterPro" id="IPR008271">
    <property type="entry name" value="Ser/Thr_kinase_AS"/>
</dbReference>
<keyword evidence="7" id="KW-1185">Reference proteome</keyword>
<accession>A0ABQ9MJS6</accession>
<keyword evidence="2" id="KW-0067">ATP-binding</keyword>
<reference evidence="6" key="1">
    <citation type="journal article" date="2023" name="Plant Biotechnol. J.">
        <title>Chromosome-level wild Hevea brasiliensis genome provides new tools for genomic-assisted breeding and valuable loci to elevate rubber yield.</title>
        <authorList>
            <person name="Cheng H."/>
            <person name="Song X."/>
            <person name="Hu Y."/>
            <person name="Wu T."/>
            <person name="Yang Q."/>
            <person name="An Z."/>
            <person name="Feng S."/>
            <person name="Deng Z."/>
            <person name="Wu W."/>
            <person name="Zeng X."/>
            <person name="Tu M."/>
            <person name="Wang X."/>
            <person name="Huang H."/>
        </authorList>
    </citation>
    <scope>NUCLEOTIDE SEQUENCE</scope>
    <source>
        <strain evidence="6">MT/VB/25A 57/8</strain>
    </source>
</reference>
<protein>
    <recommendedName>
        <fullName evidence="5">Protein kinase domain-containing protein</fullName>
    </recommendedName>
</protein>
<dbReference type="PANTHER" id="PTHR27005">
    <property type="entry name" value="WALL-ASSOCIATED RECEPTOR KINASE-LIKE 21"/>
    <property type="match status" value="1"/>
</dbReference>
<evidence type="ECO:0000259" key="5">
    <source>
        <dbReference type="PROSITE" id="PS50011"/>
    </source>
</evidence>
<dbReference type="Gene3D" id="1.10.510.10">
    <property type="entry name" value="Transferase(Phosphotransferase) domain 1"/>
    <property type="match status" value="1"/>
</dbReference>
<dbReference type="InterPro" id="IPR045274">
    <property type="entry name" value="WAK-like"/>
</dbReference>
<comment type="catalytic activity">
    <reaction evidence="3">
        <text>L-seryl-[protein] + ATP = O-phospho-L-seryl-[protein] + ADP + H(+)</text>
        <dbReference type="Rhea" id="RHEA:17989"/>
        <dbReference type="Rhea" id="RHEA-COMP:9863"/>
        <dbReference type="Rhea" id="RHEA-COMP:11604"/>
        <dbReference type="ChEBI" id="CHEBI:15378"/>
        <dbReference type="ChEBI" id="CHEBI:29999"/>
        <dbReference type="ChEBI" id="CHEBI:30616"/>
        <dbReference type="ChEBI" id="CHEBI:83421"/>
        <dbReference type="ChEBI" id="CHEBI:456216"/>
    </reaction>
</comment>
<dbReference type="SMART" id="SM00220">
    <property type="entry name" value="S_TKc"/>
    <property type="match status" value="1"/>
</dbReference>
<evidence type="ECO:0000256" key="1">
    <source>
        <dbReference type="ARBA" id="ARBA00022741"/>
    </source>
</evidence>
<name>A0ABQ9MJS6_HEVBR</name>
<evidence type="ECO:0000313" key="6">
    <source>
        <dbReference type="EMBL" id="KAJ9179230.1"/>
    </source>
</evidence>
<evidence type="ECO:0000256" key="4">
    <source>
        <dbReference type="ARBA" id="ARBA00047951"/>
    </source>
</evidence>
<dbReference type="Pfam" id="PF00069">
    <property type="entry name" value="Pkinase"/>
    <property type="match status" value="1"/>
</dbReference>
<dbReference type="EMBL" id="JARPOI010000006">
    <property type="protein sequence ID" value="KAJ9179230.1"/>
    <property type="molecule type" value="Genomic_DNA"/>
</dbReference>
<comment type="caution">
    <text evidence="6">The sequence shown here is derived from an EMBL/GenBank/DDBJ whole genome shotgun (WGS) entry which is preliminary data.</text>
</comment>
<gene>
    <name evidence="6" type="ORF">P3X46_011040</name>
</gene>
<evidence type="ECO:0000256" key="2">
    <source>
        <dbReference type="ARBA" id="ARBA00022840"/>
    </source>
</evidence>
<dbReference type="PANTHER" id="PTHR27005:SF499">
    <property type="entry name" value="PROTEIN KINASE DOMAIN-CONTAINING PROTEIN"/>
    <property type="match status" value="1"/>
</dbReference>
<sequence>MIACFRPKKDRKTVEETSLMINGRMLLESSVAFNNGRGNPIRSFSFQELNSATNNFDPSRIFWDDYGLYKLYNGFLHDRPIILKKLEGNRKSVKYSIKDIVFASQFSSHKNVLKLLGCCLETEIPLLVFESAKNGTLHDHIYNPHAPNFRPLSWKSRLKIALGVANAIAYLHAAFPKPIIHRDIKPSNILLDEDYVPKLVDFTLSESIPEGHFHVQHGLCIENVPTHILGFLAPEHFLKSFINEKVDIYSFGVVLLSLLTGKRVQNPFPSAPPGNYSLVQGVKKYMETQKFNEIVVDPAVLEEGPWPGKEQQLQNFAMLALQCTCDLEDNRPEIIDVAKQLRQMYKSAISNC</sequence>
<organism evidence="6 7">
    <name type="scientific">Hevea brasiliensis</name>
    <name type="common">Para rubber tree</name>
    <name type="synonym">Siphonia brasiliensis</name>
    <dbReference type="NCBI Taxonomy" id="3981"/>
    <lineage>
        <taxon>Eukaryota</taxon>
        <taxon>Viridiplantae</taxon>
        <taxon>Streptophyta</taxon>
        <taxon>Embryophyta</taxon>
        <taxon>Tracheophyta</taxon>
        <taxon>Spermatophyta</taxon>
        <taxon>Magnoliopsida</taxon>
        <taxon>eudicotyledons</taxon>
        <taxon>Gunneridae</taxon>
        <taxon>Pentapetalae</taxon>
        <taxon>rosids</taxon>
        <taxon>fabids</taxon>
        <taxon>Malpighiales</taxon>
        <taxon>Euphorbiaceae</taxon>
        <taxon>Crotonoideae</taxon>
        <taxon>Micrandreae</taxon>
        <taxon>Hevea</taxon>
    </lineage>
</organism>
<proteinExistence type="predicted"/>
<keyword evidence="1" id="KW-0547">Nucleotide-binding</keyword>
<comment type="catalytic activity">
    <reaction evidence="4">
        <text>L-threonyl-[protein] + ATP = O-phospho-L-threonyl-[protein] + ADP + H(+)</text>
        <dbReference type="Rhea" id="RHEA:46608"/>
        <dbReference type="Rhea" id="RHEA-COMP:11060"/>
        <dbReference type="Rhea" id="RHEA-COMP:11605"/>
        <dbReference type="ChEBI" id="CHEBI:15378"/>
        <dbReference type="ChEBI" id="CHEBI:30013"/>
        <dbReference type="ChEBI" id="CHEBI:30616"/>
        <dbReference type="ChEBI" id="CHEBI:61977"/>
        <dbReference type="ChEBI" id="CHEBI:456216"/>
    </reaction>
</comment>
<dbReference type="Proteomes" id="UP001174677">
    <property type="component" value="Chromosome 6"/>
</dbReference>
<dbReference type="InterPro" id="IPR011009">
    <property type="entry name" value="Kinase-like_dom_sf"/>
</dbReference>
<evidence type="ECO:0000313" key="7">
    <source>
        <dbReference type="Proteomes" id="UP001174677"/>
    </source>
</evidence>
<evidence type="ECO:0000256" key="3">
    <source>
        <dbReference type="ARBA" id="ARBA00047558"/>
    </source>
</evidence>
<feature type="domain" description="Protein kinase" evidence="5">
    <location>
        <begin position="29"/>
        <end position="352"/>
    </location>
</feature>
<dbReference type="SUPFAM" id="SSF56112">
    <property type="entry name" value="Protein kinase-like (PK-like)"/>
    <property type="match status" value="1"/>
</dbReference>